<evidence type="ECO:0000313" key="1">
    <source>
        <dbReference type="EMBL" id="PSR25466.1"/>
    </source>
</evidence>
<gene>
    <name evidence="1" type="ORF">C7B47_12050</name>
</gene>
<dbReference type="Proteomes" id="UP000242705">
    <property type="component" value="Unassembled WGS sequence"/>
</dbReference>
<evidence type="ECO:0000313" key="2">
    <source>
        <dbReference type="Proteomes" id="UP000242705"/>
    </source>
</evidence>
<comment type="caution">
    <text evidence="1">The sequence shown here is derived from an EMBL/GenBank/DDBJ whole genome shotgun (WGS) entry which is preliminary data.</text>
</comment>
<protein>
    <submittedName>
        <fullName evidence="1">Uncharacterized protein</fullName>
    </submittedName>
</protein>
<dbReference type="AlphaFoldDB" id="A0A2T2WT93"/>
<organism evidence="1 2">
    <name type="scientific">Sulfobacillus thermosulfidooxidans</name>
    <dbReference type="NCBI Taxonomy" id="28034"/>
    <lineage>
        <taxon>Bacteria</taxon>
        <taxon>Bacillati</taxon>
        <taxon>Bacillota</taxon>
        <taxon>Clostridia</taxon>
        <taxon>Eubacteriales</taxon>
        <taxon>Clostridiales Family XVII. Incertae Sedis</taxon>
        <taxon>Sulfobacillus</taxon>
    </lineage>
</organism>
<proteinExistence type="predicted"/>
<sequence length="60" mass="6476">MAATTTAYGPWGYYGPYDGYSYENQSAVEHSKGAFSPWTYVKTQNGALAPAEYMGANALV</sequence>
<accession>A0A2T2WT93</accession>
<reference evidence="1 2" key="1">
    <citation type="journal article" date="2014" name="BMC Genomics">
        <title>Comparison of environmental and isolate Sulfobacillus genomes reveals diverse carbon, sulfur, nitrogen, and hydrogen metabolisms.</title>
        <authorList>
            <person name="Justice N.B."/>
            <person name="Norman A."/>
            <person name="Brown C.T."/>
            <person name="Singh A."/>
            <person name="Thomas B.C."/>
            <person name="Banfield J.F."/>
        </authorList>
    </citation>
    <scope>NUCLEOTIDE SEQUENCE [LARGE SCALE GENOMIC DNA]</scope>
    <source>
        <strain evidence="1">AMDSBA5</strain>
    </source>
</reference>
<dbReference type="EMBL" id="PXYX01000029">
    <property type="protein sequence ID" value="PSR25466.1"/>
    <property type="molecule type" value="Genomic_DNA"/>
</dbReference>
<name>A0A2T2WT93_SULTH</name>